<reference evidence="2" key="1">
    <citation type="journal article" date="2019" name="Int. J. Syst. Evol. Microbiol.">
        <title>The Global Catalogue of Microorganisms (GCM) 10K type strain sequencing project: providing services to taxonomists for standard genome sequencing and annotation.</title>
        <authorList>
            <consortium name="The Broad Institute Genomics Platform"/>
            <consortium name="The Broad Institute Genome Sequencing Center for Infectious Disease"/>
            <person name="Wu L."/>
            <person name="Ma J."/>
        </authorList>
    </citation>
    <scope>NUCLEOTIDE SEQUENCE [LARGE SCALE GENOMIC DNA]</scope>
    <source>
        <strain evidence="2">JCM 16545</strain>
    </source>
</reference>
<gene>
    <name evidence="1" type="ORF">ACFSQZ_06465</name>
</gene>
<dbReference type="EMBL" id="JBHUJC010000019">
    <property type="protein sequence ID" value="MFD2276104.1"/>
    <property type="molecule type" value="Genomic_DNA"/>
</dbReference>
<name>A0ABW5E6M7_9BACT</name>
<protein>
    <recommendedName>
        <fullName evidence="3">Glutathionylspermidine synthase pre-ATP-grasp-like domain-containing protein</fullName>
    </recommendedName>
</protein>
<keyword evidence="2" id="KW-1185">Reference proteome</keyword>
<dbReference type="RefSeq" id="WP_377095325.1">
    <property type="nucleotide sequence ID" value="NZ_JBHSJM010000001.1"/>
</dbReference>
<dbReference type="Proteomes" id="UP001597297">
    <property type="component" value="Unassembled WGS sequence"/>
</dbReference>
<comment type="caution">
    <text evidence="1">The sequence shown here is derived from an EMBL/GenBank/DDBJ whole genome shotgun (WGS) entry which is preliminary data.</text>
</comment>
<organism evidence="1 2">
    <name type="scientific">Rubritalea spongiae</name>
    <dbReference type="NCBI Taxonomy" id="430797"/>
    <lineage>
        <taxon>Bacteria</taxon>
        <taxon>Pseudomonadati</taxon>
        <taxon>Verrucomicrobiota</taxon>
        <taxon>Verrucomicrobiia</taxon>
        <taxon>Verrucomicrobiales</taxon>
        <taxon>Rubritaleaceae</taxon>
        <taxon>Rubritalea</taxon>
    </lineage>
</organism>
<evidence type="ECO:0000313" key="2">
    <source>
        <dbReference type="Proteomes" id="UP001597297"/>
    </source>
</evidence>
<evidence type="ECO:0000313" key="1">
    <source>
        <dbReference type="EMBL" id="MFD2276104.1"/>
    </source>
</evidence>
<proteinExistence type="predicted"/>
<accession>A0ABW5E6M7</accession>
<evidence type="ECO:0008006" key="3">
    <source>
        <dbReference type="Google" id="ProtNLM"/>
    </source>
</evidence>
<sequence>MSLSVTDIQNALPHSGLREGTAWLFSTKPFVLTKKEARKVESLGHVLAKFQQASDMLYQRSAMGRVPSWIAEVLDAGKPEWMVQQQREVGLREVLPRVIRPDLILTEDGFALTELDSVPGGMGITTWLSQLYADGGFEVIGGRDGMPEGFKKLMPDGGRILVSEESADYRPEMEWLAQQLGDGFRVETAETAEATDEATYRFFEWFDWENISAAKELAAQAHLTSPCKPHLEEKLWLALLWTPALKSLWQEAMRGRHLERVKEVVPFGWMMDPQKLPPHASLPKLGVNCWDDVAEFSQKERRLVVKVSGFSELAWGSKSVQIGHDMPREDWAAAIERAVSEFDHQPWMMQVYHAGRIVEHPYFDPETGKEKLMQGRVRLCPYYFTDEKGETKLGGTLATIVPADKKKIHGMKDGILVPCVVEE</sequence>